<dbReference type="GeneID" id="33059777"/>
<evidence type="ECO:0000256" key="1">
    <source>
        <dbReference type="SAM" id="SignalP"/>
    </source>
</evidence>
<proteinExistence type="predicted"/>
<dbReference type="Proteomes" id="UP000076104">
    <property type="component" value="Chromosome"/>
</dbReference>
<evidence type="ECO:0008006" key="4">
    <source>
        <dbReference type="Google" id="ProtNLM"/>
    </source>
</evidence>
<feature type="chain" id="PRO_5045789742" description="DUF11 domain-containing protein" evidence="1">
    <location>
        <begin position="30"/>
        <end position="285"/>
    </location>
</feature>
<feature type="signal peptide" evidence="1">
    <location>
        <begin position="1"/>
        <end position="29"/>
    </location>
</feature>
<evidence type="ECO:0000313" key="2">
    <source>
        <dbReference type="EMBL" id="AMT97340.1"/>
    </source>
</evidence>
<gene>
    <name evidence="2" type="ORF">A3K91_1742</name>
</gene>
<evidence type="ECO:0000313" key="3">
    <source>
        <dbReference type="Proteomes" id="UP000076104"/>
    </source>
</evidence>
<keyword evidence="3" id="KW-1185">Reference proteome</keyword>
<name>A0ABN4N506_9GAMM</name>
<reference evidence="2 3" key="1">
    <citation type="submission" date="2016-03" db="EMBL/GenBank/DDBJ databases">
        <title>Genome sequencing of Psychrobacter alimentarius PAMC 27889.</title>
        <authorList>
            <person name="Lee J."/>
            <person name="Kim O.-S."/>
        </authorList>
    </citation>
    <scope>NUCLEOTIDE SEQUENCE [LARGE SCALE GENOMIC DNA]</scope>
    <source>
        <strain evidence="2 3">PAMC 27889</strain>
    </source>
</reference>
<dbReference type="EMBL" id="CP014945">
    <property type="protein sequence ID" value="AMT97340.1"/>
    <property type="molecule type" value="Genomic_DNA"/>
</dbReference>
<sequence length="285" mass="29588">MSINFDTSLTTVVSAIMAGAVLTVSVAHAAPEIAISSPAGGSTTVVEQYSDGKTATITATPNGITMQDGMPYAVTQVTTVPRYVVRQAGNNSTVVTQGSTTVTSVPVSNQVTNTVSNVDVITTPVSTVTQVTPVTTATQLPVTSQITTTSLDALRLTPTFSTPDIVNAQTKVMKILKNSAGRDVAVPANHIAPGDIIEYHTTYTNTTAQPVNDINAMVSLPSGVQLVSLNSSIPTLATTGGGSYQTIQQVGNTTVIQENYSGLKWNLVNLNPNAAQTVVIRAKVQ</sequence>
<keyword evidence="1" id="KW-0732">Signal</keyword>
<accession>A0ABN4N506</accession>
<organism evidence="2 3">
    <name type="scientific">Psychrobacter alimentarius</name>
    <dbReference type="NCBI Taxonomy" id="261164"/>
    <lineage>
        <taxon>Bacteria</taxon>
        <taxon>Pseudomonadati</taxon>
        <taxon>Pseudomonadota</taxon>
        <taxon>Gammaproteobacteria</taxon>
        <taxon>Moraxellales</taxon>
        <taxon>Moraxellaceae</taxon>
        <taxon>Psychrobacter</taxon>
    </lineage>
</organism>
<protein>
    <recommendedName>
        <fullName evidence="4">DUF11 domain-containing protein</fullName>
    </recommendedName>
</protein>
<dbReference type="RefSeq" id="WP_062844913.1">
    <property type="nucleotide sequence ID" value="NZ_CP014945.1"/>
</dbReference>